<proteinExistence type="predicted"/>
<evidence type="ECO:0000313" key="3">
    <source>
        <dbReference type="Proteomes" id="UP000218731"/>
    </source>
</evidence>
<dbReference type="EMBL" id="AP015029">
    <property type="protein sequence ID" value="BAW25707.1"/>
    <property type="molecule type" value="Genomic_DNA"/>
</dbReference>
<reference evidence="2 3" key="1">
    <citation type="submission" date="2015-11" db="EMBL/GenBank/DDBJ databases">
        <title>Complete genome sequencing of a biphenyl-degrading bacterium, Pseudomonas putida KF715 (=NBRC110667).</title>
        <authorList>
            <person name="Suenaga H."/>
            <person name="Fujihara N."/>
            <person name="Watanabe T."/>
            <person name="Hirose J."/>
            <person name="Kimura N."/>
            <person name="Yamazoe A."/>
            <person name="Hosoyama A."/>
            <person name="Shimodaira J."/>
            <person name="Furukawa K."/>
        </authorList>
    </citation>
    <scope>NUCLEOTIDE SEQUENCE [LARGE SCALE GENOMIC DNA]</scope>
    <source>
        <strain evidence="2 3">KF715</strain>
    </source>
</reference>
<sequence length="72" mass="7551">MLGWGMAQALPVFAAEAAPTGIVLGIGDALYLWERPCAAKGLQSSPGDRCSATENQGAALRPDRDARPLLQQ</sequence>
<protein>
    <submittedName>
        <fullName evidence="2">Uncharacterized protein</fullName>
    </submittedName>
</protein>
<name>A0A1L7NJT9_PSEPU</name>
<gene>
    <name evidence="2" type="ORF">KF715C_ch51340</name>
</gene>
<feature type="compositionally biased region" description="Polar residues" evidence="1">
    <location>
        <begin position="42"/>
        <end position="56"/>
    </location>
</feature>
<dbReference type="AlphaFoldDB" id="A0A1L7NJT9"/>
<feature type="compositionally biased region" description="Basic and acidic residues" evidence="1">
    <location>
        <begin position="61"/>
        <end position="72"/>
    </location>
</feature>
<evidence type="ECO:0000256" key="1">
    <source>
        <dbReference type="SAM" id="MobiDB-lite"/>
    </source>
</evidence>
<accession>A0A1L7NJT9</accession>
<dbReference type="Proteomes" id="UP000218731">
    <property type="component" value="Chromosome 1"/>
</dbReference>
<feature type="region of interest" description="Disordered" evidence="1">
    <location>
        <begin position="40"/>
        <end position="72"/>
    </location>
</feature>
<organism evidence="2 3">
    <name type="scientific">Pseudomonas putida</name>
    <name type="common">Arthrobacter siderocapsulatus</name>
    <dbReference type="NCBI Taxonomy" id="303"/>
    <lineage>
        <taxon>Bacteria</taxon>
        <taxon>Pseudomonadati</taxon>
        <taxon>Pseudomonadota</taxon>
        <taxon>Gammaproteobacteria</taxon>
        <taxon>Pseudomonadales</taxon>
        <taxon>Pseudomonadaceae</taxon>
        <taxon>Pseudomonas</taxon>
    </lineage>
</organism>
<evidence type="ECO:0000313" key="2">
    <source>
        <dbReference type="EMBL" id="BAW25707.1"/>
    </source>
</evidence>